<evidence type="ECO:0000256" key="6">
    <source>
        <dbReference type="ARBA" id="ARBA00049244"/>
    </source>
</evidence>
<dbReference type="Gene3D" id="1.10.132.60">
    <property type="entry name" value="DNA polymerase family B, C-terminal domain"/>
    <property type="match status" value="1"/>
</dbReference>
<dbReference type="SUPFAM" id="SSF56672">
    <property type="entry name" value="DNA/RNA polymerases"/>
    <property type="match status" value="1"/>
</dbReference>
<dbReference type="InterPro" id="IPR050240">
    <property type="entry name" value="DNA_pol_type-B"/>
</dbReference>
<keyword evidence="5" id="KW-0238">DNA-binding</keyword>
<dbReference type="EC" id="2.7.7.7" evidence="1"/>
<reference evidence="8 9" key="1">
    <citation type="journal article" date="2020" name="Biotechnol. Biofuels">
        <title>New insights from the biogas microbiome by comprehensive genome-resolved metagenomics of nearly 1600 species originating from multiple anaerobic digesters.</title>
        <authorList>
            <person name="Campanaro S."/>
            <person name="Treu L."/>
            <person name="Rodriguez-R L.M."/>
            <person name="Kovalovszki A."/>
            <person name="Ziels R.M."/>
            <person name="Maus I."/>
            <person name="Zhu X."/>
            <person name="Kougias P.G."/>
            <person name="Basile A."/>
            <person name="Luo G."/>
            <person name="Schluter A."/>
            <person name="Konstantinidis K.T."/>
            <person name="Angelidaki I."/>
        </authorList>
    </citation>
    <scope>NUCLEOTIDE SEQUENCE [LARGE SCALE GENOMIC DNA]</scope>
    <source>
        <strain evidence="8">AS27yjCOA_202</strain>
    </source>
</reference>
<feature type="domain" description="DNA-directed DNA polymerase family B multifunctional" evidence="7">
    <location>
        <begin position="18"/>
        <end position="198"/>
    </location>
</feature>
<dbReference type="Pfam" id="PF00136">
    <property type="entry name" value="DNA_pol_B"/>
    <property type="match status" value="1"/>
</dbReference>
<dbReference type="GO" id="GO:0000166">
    <property type="term" value="F:nucleotide binding"/>
    <property type="evidence" value="ECO:0007669"/>
    <property type="project" value="InterPro"/>
</dbReference>
<dbReference type="GO" id="GO:0003887">
    <property type="term" value="F:DNA-directed DNA polymerase activity"/>
    <property type="evidence" value="ECO:0007669"/>
    <property type="project" value="UniProtKB-KW"/>
</dbReference>
<evidence type="ECO:0000256" key="3">
    <source>
        <dbReference type="ARBA" id="ARBA00022695"/>
    </source>
</evidence>
<name>A0A7X9HTR8_UNCKA</name>
<gene>
    <name evidence="8" type="ORF">GYA37_02540</name>
</gene>
<dbReference type="PANTHER" id="PTHR10322">
    <property type="entry name" value="DNA POLYMERASE CATALYTIC SUBUNIT"/>
    <property type="match status" value="1"/>
</dbReference>
<evidence type="ECO:0000256" key="5">
    <source>
        <dbReference type="ARBA" id="ARBA00023125"/>
    </source>
</evidence>
<evidence type="ECO:0000256" key="1">
    <source>
        <dbReference type="ARBA" id="ARBA00012417"/>
    </source>
</evidence>
<dbReference type="Proteomes" id="UP000590542">
    <property type="component" value="Unassembled WGS sequence"/>
</dbReference>
<sequence length="214" mass="24680">IINESYDDLAKKYNLKDHHLTIEFESFVKAALFTGKKKRYALLLEDDTLKIRGFERRRSNSPRLTRDFQEEIFKQILNGKGQTAIKTYIKDEKKRIRDGGVTFLDKIGLPITLSKSIGLYKSFPQHVRAADYSNKYLGTHHEAGSKLLLVFVKKTPFKYPKTDVVALEFGMELPEGFIIDIEEHIKRCIDNPVTPLFEACGWSLVAETKSLFEF</sequence>
<dbReference type="Gene3D" id="3.90.1600.10">
    <property type="entry name" value="Palm domain of DNA polymerase"/>
    <property type="match status" value="1"/>
</dbReference>
<proteinExistence type="predicted"/>
<dbReference type="EMBL" id="JAAZNV010000008">
    <property type="protein sequence ID" value="NMB91703.1"/>
    <property type="molecule type" value="Genomic_DNA"/>
</dbReference>
<evidence type="ECO:0000313" key="9">
    <source>
        <dbReference type="Proteomes" id="UP000590542"/>
    </source>
</evidence>
<organism evidence="8 9">
    <name type="scientific">candidate division WWE3 bacterium</name>
    <dbReference type="NCBI Taxonomy" id="2053526"/>
    <lineage>
        <taxon>Bacteria</taxon>
        <taxon>Katanobacteria</taxon>
    </lineage>
</organism>
<keyword evidence="4" id="KW-0239">DNA-directed DNA polymerase</keyword>
<dbReference type="InterPro" id="IPR042087">
    <property type="entry name" value="DNA_pol_B_thumb"/>
</dbReference>
<comment type="caution">
    <text evidence="8">The sequence shown here is derived from an EMBL/GenBank/DDBJ whole genome shotgun (WGS) entry which is preliminary data.</text>
</comment>
<evidence type="ECO:0000259" key="7">
    <source>
        <dbReference type="Pfam" id="PF00136"/>
    </source>
</evidence>
<comment type="catalytic activity">
    <reaction evidence="6">
        <text>DNA(n) + a 2'-deoxyribonucleoside 5'-triphosphate = DNA(n+1) + diphosphate</text>
        <dbReference type="Rhea" id="RHEA:22508"/>
        <dbReference type="Rhea" id="RHEA-COMP:17339"/>
        <dbReference type="Rhea" id="RHEA-COMP:17340"/>
        <dbReference type="ChEBI" id="CHEBI:33019"/>
        <dbReference type="ChEBI" id="CHEBI:61560"/>
        <dbReference type="ChEBI" id="CHEBI:173112"/>
        <dbReference type="EC" id="2.7.7.7"/>
    </reaction>
</comment>
<dbReference type="GO" id="GO:0003677">
    <property type="term" value="F:DNA binding"/>
    <property type="evidence" value="ECO:0007669"/>
    <property type="project" value="UniProtKB-KW"/>
</dbReference>
<protein>
    <recommendedName>
        <fullName evidence="1">DNA-directed DNA polymerase</fullName>
        <ecNumber evidence="1">2.7.7.7</ecNumber>
    </recommendedName>
</protein>
<evidence type="ECO:0000313" key="8">
    <source>
        <dbReference type="EMBL" id="NMB91703.1"/>
    </source>
</evidence>
<dbReference type="AlphaFoldDB" id="A0A7X9HTR8"/>
<keyword evidence="2" id="KW-0808">Transferase</keyword>
<evidence type="ECO:0000256" key="4">
    <source>
        <dbReference type="ARBA" id="ARBA00022932"/>
    </source>
</evidence>
<feature type="non-terminal residue" evidence="8">
    <location>
        <position position="1"/>
    </location>
</feature>
<accession>A0A7X9HTR8</accession>
<dbReference type="InterPro" id="IPR043502">
    <property type="entry name" value="DNA/RNA_pol_sf"/>
</dbReference>
<dbReference type="PANTHER" id="PTHR10322:SF23">
    <property type="entry name" value="DNA POLYMERASE DELTA CATALYTIC SUBUNIT"/>
    <property type="match status" value="1"/>
</dbReference>
<dbReference type="InterPro" id="IPR006134">
    <property type="entry name" value="DNA-dir_DNA_pol_B_multi_dom"/>
</dbReference>
<dbReference type="InterPro" id="IPR023211">
    <property type="entry name" value="DNA_pol_palm_dom_sf"/>
</dbReference>
<keyword evidence="3" id="KW-0548">Nucleotidyltransferase</keyword>
<evidence type="ECO:0000256" key="2">
    <source>
        <dbReference type="ARBA" id="ARBA00022679"/>
    </source>
</evidence>